<dbReference type="EMBL" id="QUZK01000047">
    <property type="protein sequence ID" value="RFF29411.1"/>
    <property type="molecule type" value="Genomic_DNA"/>
</dbReference>
<comment type="caution">
    <text evidence="3">The sequence shown here is derived from an EMBL/GenBank/DDBJ whole genome shotgun (WGS) entry which is preliminary data.</text>
</comment>
<evidence type="ECO:0000313" key="3">
    <source>
        <dbReference type="EMBL" id="RFF29411.1"/>
    </source>
</evidence>
<organism evidence="3 4">
    <name type="scientific">Wenzhouxiangella sediminis</name>
    <dbReference type="NCBI Taxonomy" id="1792836"/>
    <lineage>
        <taxon>Bacteria</taxon>
        <taxon>Pseudomonadati</taxon>
        <taxon>Pseudomonadota</taxon>
        <taxon>Gammaproteobacteria</taxon>
        <taxon>Chromatiales</taxon>
        <taxon>Wenzhouxiangellaceae</taxon>
        <taxon>Wenzhouxiangella</taxon>
    </lineage>
</organism>
<dbReference type="PANTHER" id="PTHR34580">
    <property type="match status" value="1"/>
</dbReference>
<sequence length="331" mass="37791">MPDTTLRQITMLSLVPRRPPGITTESLRAALAARDFEVNLRTIQRDLVKLSAPFPLICDEGDSPRWHWAPHAETVTLPGHDPVSALSWQLIEQHLQPLLPRSLAHEIQPHFDAARGFLESTDAGSFRRWTKRVRILPRSMQLQAPEISPDVLDAVYQGLLERRQVEVDYTNRSREAPRRMTLHPLALVVRDSVHYLLATVWDFTDIRQLVLHRMSAAHLLEDAANEPEDFDLDEYIREGGFDYSSGEKISLVARFDAYAGKALLETPLSPEQTHKTLDDGRIEIRATVNDSEQLRWWLMGFGSGVEVVAPEHVREDMRRDAQALLNMYETP</sequence>
<protein>
    <submittedName>
        <fullName evidence="3">WYL domain-containing protein</fullName>
    </submittedName>
</protein>
<dbReference type="Pfam" id="PF13280">
    <property type="entry name" value="WYL"/>
    <property type="match status" value="1"/>
</dbReference>
<dbReference type="OrthoDB" id="8595817at2"/>
<dbReference type="AlphaFoldDB" id="A0A3E1K5W4"/>
<dbReference type="PANTHER" id="PTHR34580:SF1">
    <property type="entry name" value="PROTEIN PAFC"/>
    <property type="match status" value="1"/>
</dbReference>
<name>A0A3E1K5W4_9GAMM</name>
<feature type="domain" description="WCX" evidence="2">
    <location>
        <begin position="248"/>
        <end position="325"/>
    </location>
</feature>
<dbReference type="Proteomes" id="UP000260351">
    <property type="component" value="Unassembled WGS sequence"/>
</dbReference>
<accession>A0A3E1K5W4</accession>
<keyword evidence="4" id="KW-1185">Reference proteome</keyword>
<dbReference type="Pfam" id="PF25583">
    <property type="entry name" value="WCX"/>
    <property type="match status" value="1"/>
</dbReference>
<reference evidence="3 4" key="1">
    <citation type="submission" date="2018-08" db="EMBL/GenBank/DDBJ databases">
        <title>Wenzhouxiangella salilacus sp. nov., a novel bacterium isolated from a saline lake in Xinjiang Province, China.</title>
        <authorList>
            <person name="Han S."/>
        </authorList>
    </citation>
    <scope>NUCLEOTIDE SEQUENCE [LARGE SCALE GENOMIC DNA]</scope>
    <source>
        <strain evidence="3 4">XDB06</strain>
    </source>
</reference>
<dbReference type="InterPro" id="IPR057727">
    <property type="entry name" value="WCX_dom"/>
</dbReference>
<evidence type="ECO:0000313" key="4">
    <source>
        <dbReference type="Proteomes" id="UP000260351"/>
    </source>
</evidence>
<dbReference type="InterPro" id="IPR051534">
    <property type="entry name" value="CBASS_pafABC_assoc_protein"/>
</dbReference>
<dbReference type="InterPro" id="IPR026881">
    <property type="entry name" value="WYL_dom"/>
</dbReference>
<evidence type="ECO:0000259" key="1">
    <source>
        <dbReference type="Pfam" id="PF13280"/>
    </source>
</evidence>
<feature type="domain" description="WYL" evidence="1">
    <location>
        <begin position="150"/>
        <end position="218"/>
    </location>
</feature>
<proteinExistence type="predicted"/>
<dbReference type="PROSITE" id="PS52050">
    <property type="entry name" value="WYL"/>
    <property type="match status" value="1"/>
</dbReference>
<dbReference type="RefSeq" id="WP_116651634.1">
    <property type="nucleotide sequence ID" value="NZ_QUZK01000047.1"/>
</dbReference>
<evidence type="ECO:0000259" key="2">
    <source>
        <dbReference type="Pfam" id="PF25583"/>
    </source>
</evidence>
<gene>
    <name evidence="3" type="ORF">DZC52_13275</name>
</gene>